<feature type="transmembrane region" description="Helical" evidence="12">
    <location>
        <begin position="3573"/>
        <end position="3593"/>
    </location>
</feature>
<dbReference type="Pfam" id="PF23321">
    <property type="entry name" value="R1_ABCA1"/>
    <property type="match status" value="1"/>
</dbReference>
<reference evidence="15" key="1">
    <citation type="submission" date="2018-12" db="EMBL/GenBank/DDBJ databases">
        <authorList>
            <person name="Yazar S."/>
        </authorList>
    </citation>
    <scope>NUCLEOTIDE SEQUENCE [LARGE SCALE GENOMIC DNA]</scope>
</reference>
<feature type="transmembrane region" description="Helical" evidence="12">
    <location>
        <begin position="3644"/>
        <end position="3668"/>
    </location>
</feature>
<dbReference type="PANTHER" id="PTHR19229:SF113">
    <property type="entry name" value="ATP-BINDING CASSETTE SUB-FAMILY A MEMBER 13"/>
    <property type="match status" value="1"/>
</dbReference>
<dbReference type="GO" id="GO:0035627">
    <property type="term" value="P:ceramide transport"/>
    <property type="evidence" value="ECO:0007669"/>
    <property type="project" value="Ensembl"/>
</dbReference>
<feature type="transmembrane region" description="Helical" evidence="12">
    <location>
        <begin position="4424"/>
        <end position="4443"/>
    </location>
</feature>
<dbReference type="Pfam" id="PF12698">
    <property type="entry name" value="ABC2_membrane_3"/>
    <property type="match status" value="1"/>
</dbReference>
<evidence type="ECO:0000256" key="5">
    <source>
        <dbReference type="ARBA" id="ARBA00022741"/>
    </source>
</evidence>
<keyword evidence="15" id="KW-1185">Reference proteome</keyword>
<sequence length="4904" mass="560410">PKFLKDLGSSLVYTDILARLMNVLSLSEFLWPCTLFLILTVLRFQEPPRHRDNCYLQPRNLPSQGLYPFVQSLLCNAGSRCKNTSYVATKDANFRSNMTLSKKITANHIAYFEKVIELVIIKKPDKLIRSKLYKMLYFSLKVDLNKTETLISKIKNLHHQPYFWDFLHSLPGLRTSNLNPEYGLQVLARFLQTILSSLASLEDLDWLPINQTFSKAAQIGLNVTIMILEFLQEEKVEVTGIGYNLSLRSMVWNPLKLKSDLTSKYGFDDLHVEKMLNYTGELNEIPTDSSLEQFVCSALSSTSEGEVDNNYNHGNCNIQWSEAKDYLVHSVSWLQIYKQVIQQWLKGTVVQKILTRMEQSLMTFRDQYPEDSESRKVASVLHTMIHLVDDSLGPESLPNYLLVYLAKFQTILQNLPHWPTVKRLLLVNGALRNVIIKNLHFIREVLSKLERLAPLSETDDLSSLQLEMDTFFRDLKQDEIFQEVLFGRTRQPIAITEDFLGWQEIEQQLAESITLCSWLYQSLSTQLSPGENISFIYCQEKIISTLVFHTLEEVQFALEQNNSWKNLTEFLRKICEVAHYVNKQENFQRATFEKSPCKGAKLDWKAITDTYFVFLKNLLKSPRMSVSRILTYSRDLLEMEKKSHAYEDEATTFWLSFVDFVEKMILPGSLVSSSHPIFQNLANLTEVIWNETLWWMNTSRSSEAEPSLNTQKFSEIRKEVIEKIQVIPSLWKRNEYEGFLRILELILYEINPKLLELWMYGIPKREKDKLETLSTLLNLSIPENQRVLGKNFNFSLHFHNLSESENLHLDFVHLSEIVINCLYELGLVKQEQVTAALSIAYALRNISMLSSSFSVSQKQYLENILTQIYHNVFQDKDSVVLLQLYSSIYQDIYQFISSFQSKESLLTFFIQISKSISTIIKEFNFQDMSKAFEFLSEVTSFLDRISEESLCEKLFSVYNYLELQVKSLIPKEGQETKMIHTTLRSLKQLLIIDKNFRISLLHYLNQLFNSSVEGHLNNECFHLDDRFLSLNWSMDVRNSLILPWIQMLSNLTENIVINESLAMQCTFSWVQVWFEIWDTVFQVLKFDSKFFLSLQIGLRELSSELGNSFEHLEACQRTFPDHIPMRLIKSLLKNIVQDDDARNWNAFTSLSSMLDNSVTIMKSLTTEKVEKSLLTMENEVLQLKESPLNINISRKFFYSLFEVFMELSNTSGNIDRDSLMDSGEELETALTVLQETIRFLRNISYNQDLLSCAVILENITNLVVEGDLASKNTSQKLLSVLAIFKYILTSEDIISRLEGCTAWIDIIRNLGVKYYSTFSFGHSQDFLELFLSSRNINNTKITVGKMLYFVTFISSSTKPLCSLNKSDMHCLDVYFRNITNFVKVVITSLFEKEKMPMLDFILMILNNSEDQLRVIINSLTRTLEFSSDINWKNFTELIIRALEKSDNSSNQFQIVWRQSTAFFREIQKLVKNITIKILENNSSDIGKVLKVLTNLPKEKSANLLGDSIQNLGSYFAFNFSHDLQNLPIHAIMKAIGLDIQLARDVMNSLLPSILPNIPQNSRNMKVLKKISTLIHNLKNADVELLVDQLEQISGSLWDFLKNISTLEDGNLGIDLLIGLMETFVHSSHSWNVNHLWQLSRLFPKDEVDAVVDAYYVLPDVLRLLQRIAHKNITEALLEVYNFTLVHGASISTITKEDFASAIKGLLDITDLVIDKPNIAAEALSCLPVTWCSNHTTLQLHKDTVMEKCNTHKSMYPLLYSKLVDLFHHLQLIPLENDLQCLNESLRIEMTHGVYCFFHELAAWNSILINFSEGLHVNNSLLKELQGFWYKVSPYILSSGKSSNANYLMHCMVVPGRWIALRVIEKFKKMNFTKALSVKDILEQLTGLNKIQHWNVDQETSVLNKTVTNLKRWTKLVSSFDVENMTFFLYPSMHLSSKVNQINDLLKVLLSFGKTTNIIDNFENLWLESERSVQDLQKNFSIRHIFSLVKQGIQIIKSLADQNTTLPLFYFLKQFNSSFLHGARFLEDLILLTRDLLHEYTNGNFSKIIDTLIPILTNESSSHARALNTDVFTDCLEHFKNVSREGNINITFVAHLLNLEKQTNFSVAQFLSKSRLISAINNFAWSSLEAALHLNDTDLPITDFIDLVFNYTQFENNKGNLSLHQSSTMELFKQFFHKFFFPPKGNFENKIFALLKYLYADIMTEMSIAPKDRILDLLKLDPFPNLREEGRLPSNDSSLRKNVYDLIKDSFILDDEFYFDTQQRLKFIRDLVHIILRAIPIRNDIGNDAKLVLNKTHLLFKMNNFEDLAELNEDLDSAIQLVRKNSAEIVSLMDIIFSYHMEDLPAFSSALQVVLTNLTELVTFVGNVFPSKVVEITKQLLDIIAYGEKDIPEGFLEMSHALSTLLQDIKELRVLSQSVDAMVKFLNLSKKVSAQVATILETHFISKTKGKLNFLDMLYSFLQEAVHSVVDDITSMRNLEFLSYQEVESLLKPLLDVTSWTIETKPIIFKESKPLNESTSSFSYLSRSKNISEIVEEIAVFIINSKNHSVELERLVLALKNATQTLSIDAKTLMGEVLDCLVPINNLTSQVDFLNSNPNSSHHWLWDTKWARLYKRVLFWNEVLSQNSPESGAKLKMVIAPSLEALANNLQEGDWDIFNLLLTFAQHPNNLSQAIESTGKMLSVFGGEFSKALFFNSSTIHNMTHQELEKAIQVALSKIALWMEWLLLHHSQWRRSTKALFPLTWETSVNVITGKGVMSKSPNNIKREKNNFSLTFKPLSCFEKSIKGIVSLAKYWQKRPLQNQSVLEICQFFQKHLKPSTALTLQKVKMTVLNMLIILSEKPAFTKDILCSLLSCKDQLIRHLFLSIIRGVTLVHDHYQDFENIWSSSNHGHCENLLHTSSKLSSTLESFKRNLGNATARDCECHPMLETVQQHVQMLARSLEKPLSGDPIMSFLSNFSVTGDVRVKDCVQNVTKLREELRSFTTISEETINNILEANISHSKFLSSVLTVALAGKCDEEVISLLLTFPADGKALAARELCALPASDVYPLIVLISQNLDLQIIIYKMLIPPEANSLLNSLLDVVSSINSLLTKAQHILKHLPEFLQLFKSIPLLDISEFPQFSQDVQSRSSAFGSLLSVMKMVCKEASFLSDSNMYISLPRVNDLLEDDKTKFNIPKDSTPFCLKLYQEILQSPNGALVWAFLKPLLHGKILYTPNTPVVNKVIEKANYTFVFVDKLKIVLEAMLKMSSIFQNGGNAQMINHLQEALRNTFIKNFVESQLQIDVEKLTEKLQNYAGMLGKMFNHSKVEQFHSLAQIMVNISSCVLLNRFQPLESVETLEREANGLMQQNNLLASIIFNSSLTSKKHAPDFFDLPHHFIYTIRTSVLYSMRTDLVKNPLWKFHPQSLPADGFKYNHIFVPLQDMIERAIILVQTGLDTLTPSIQAQAMPYPCHTSDLFLNNVGFFFPLIMMLTWMVSVASMVRKLVYEREIRLEEYMRMMGVHPTVHFLAWFLENIIMLIISSCALAIILKTSGIFVHSDAFIIFLFLLDFGVSVVMLSFLLSAFFGSANTAALCTSLVYMISFLPYIVLLVLHNQLSFAIQTVLCFLSTTAFGQGVFFITFLEGQEAGIQWNNMYQSVEQEGGMTFGWVCWMMFFDSMAYFICGWYFSNLIPGNFGLKKPWYFPFTMSYWQNLCGFKMRKQQHVNSSLLFINENFMNKGSLTPNRKKTIENRVHAGVTLVSVTKEYEGDKKAAVKELTLTFYKGQITALLGPNGAGKTTIISLLTGLYPPTSGIIIINGKDMQTQLAAIRMEMGVCPQYDVLFDNLSVREHLVLFASIKAPLWTKKRLYQQVNKTLQDVELTHHQHKHIRALSGGMKRKLSIGIAFIGNSNVVVLDEPTSGVDPCARRGIWDILLKYRAGRTLIFTTHHLDEAEVLSDRIAILQHGRLRCSGSPSSLKETYGHGLSLTLTKQPFILEIQDAKDIDRVTSLIQIYIPQAFLKENGGNELTYAIPKDTDKACFKGLFQALDQNLHHLHLTGYGISDTTLEEVFLKLLQDSKNKSHSPDAIDIESRYERSTEQLHDNSKYSISNSPRKIKPIQGNMLLLTQMAALLMKRFHHTRRGWKGTLSDLVLPVLFVALAMGLFMVKPLVTDYPSLKLTPGHYDSEEAYFFSESEDTGLSSVLLRSFGVQDPLCANFRKNFSCWRSDPFTPREFQDSCTCLKCPKENTSVPYLKNSKGNILFNLSAFDVEEYLLWPSKKPRLGGWSFGVKIPNQGQDININMSEPQTLAKVWYNQKGFHALPSYLNHLNNLILWQHLPPSVNWRQYGITLYSHPYGGILLNEDKILESVRQCGVALCIMLGFSILTASIGSSIVKDRVCGAKRLQHINGLGYGTYWICGYGYATLPWMYLLSRIFSSSDVAFISYISLNFIFGLCTMLMTIMPRLLAMVSKAQNLQDIYNVLKWVFTIFPQFCMGQGLIELCYNQIKFDLTHNFGIDSYVNPFEMNFLGWIFVAMALQGTALLLLRILLHWDLLQKPRSHPVILGPVNPSEDVDVKEEQMRVWAGRTNNDILVLHNLRKSYQGFGKRTTAVNDISLGIPRGECFGLLGVNGAGKSTTFKMLTGDITPSSGYAAIRNPRGDEMVLSSSGAAGILIGYCPQKDALDEFLTGWEHLHYYCSLRGVPKQDIHRVAGELVNRLHLEAHIKKPVNTYSGGTKRKLSTALALVGKPEILLLDEPSSGMDAGSKRYLWKTLMKEVQEGCAAVLTSHSMEECEALCTRLAIMVDGSFKCLGSPQHIKNRFGDGYAVKVWLSQETSQHNAISHCLKLHFPGIQFKGQHLNLLEYHVPQRWGCLADLFKVLENNKTLLNIKHYSINQTTLEQVMFINQFTYDISYDPHSILVK</sequence>
<evidence type="ECO:0000256" key="4">
    <source>
        <dbReference type="ARBA" id="ARBA00022737"/>
    </source>
</evidence>
<dbReference type="FunFam" id="3.40.50.300:FF:000298">
    <property type="entry name" value="ATP-binding cassette sub-family A member 12"/>
    <property type="match status" value="1"/>
</dbReference>
<dbReference type="GeneTree" id="ENSGT00940000161703"/>
<dbReference type="CDD" id="cd03263">
    <property type="entry name" value="ABC_subfamily_A"/>
    <property type="match status" value="2"/>
</dbReference>
<evidence type="ECO:0000256" key="1">
    <source>
        <dbReference type="ARBA" id="ARBA00004439"/>
    </source>
</evidence>
<proteinExistence type="predicted"/>
<keyword evidence="11" id="KW-0968">Cytoplasmic vesicle</keyword>
<dbReference type="Ensembl" id="ENSVURT00010021428.1">
    <property type="protein sequence ID" value="ENSVURP00010018844.1"/>
    <property type="gene ID" value="ENSVURG00010014224.1"/>
</dbReference>
<reference evidence="14" key="2">
    <citation type="submission" date="2025-08" db="UniProtKB">
        <authorList>
            <consortium name="Ensembl"/>
        </authorList>
    </citation>
    <scope>IDENTIFICATION</scope>
</reference>
<evidence type="ECO:0000256" key="7">
    <source>
        <dbReference type="ARBA" id="ARBA00022967"/>
    </source>
</evidence>
<keyword evidence="5" id="KW-0547">Nucleotide-binding</keyword>
<dbReference type="SMART" id="SM00382">
    <property type="entry name" value="AAA"/>
    <property type="match status" value="2"/>
</dbReference>
<accession>A0A4X2L2C1</accession>
<feature type="transmembrane region" description="Helical" evidence="12">
    <location>
        <begin position="4388"/>
        <end position="4412"/>
    </location>
</feature>
<keyword evidence="8 12" id="KW-1133">Transmembrane helix</keyword>
<evidence type="ECO:0000256" key="2">
    <source>
        <dbReference type="ARBA" id="ARBA00022448"/>
    </source>
</evidence>
<dbReference type="SUPFAM" id="SSF52540">
    <property type="entry name" value="P-loop containing nucleoside triphosphate hydrolases"/>
    <property type="match status" value="2"/>
</dbReference>
<feature type="domain" description="ABC transporter" evidence="13">
    <location>
        <begin position="3738"/>
        <end position="3971"/>
    </location>
</feature>
<dbReference type="FunFam" id="3.40.50.300:FF:000689">
    <property type="entry name" value="ATP binding cassette subfamily A member 12"/>
    <property type="match status" value="1"/>
</dbReference>
<keyword evidence="2" id="KW-0813">Transport</keyword>
<keyword evidence="10 12" id="KW-0472">Membrane</keyword>
<protein>
    <submittedName>
        <fullName evidence="14">ATP binding cassette subfamily A member 13</fullName>
    </submittedName>
</protein>
<comment type="subcellular location">
    <subcellularLocation>
        <location evidence="1">Cytoplasmic vesicle membrane</location>
        <topology evidence="1">Multi-pass membrane protein</topology>
    </subcellularLocation>
</comment>
<dbReference type="InterPro" id="IPR013525">
    <property type="entry name" value="ABC2_TM"/>
</dbReference>
<dbReference type="PROSITE" id="PS50893">
    <property type="entry name" value="ABC_TRANSPORTER_2"/>
    <property type="match status" value="2"/>
</dbReference>
<feature type="transmembrane region" description="Helical" evidence="12">
    <location>
        <begin position="3542"/>
        <end position="3566"/>
    </location>
</feature>
<evidence type="ECO:0000256" key="12">
    <source>
        <dbReference type="SAM" id="Phobius"/>
    </source>
</evidence>
<dbReference type="PANTHER" id="PTHR19229">
    <property type="entry name" value="ATP-BINDING CASSETTE TRANSPORTER SUBFAMILY A ABCA"/>
    <property type="match status" value="1"/>
</dbReference>
<gene>
    <name evidence="14" type="primary">ABCA13</name>
</gene>
<dbReference type="InterPro" id="IPR003593">
    <property type="entry name" value="AAA+_ATPase"/>
</dbReference>
<keyword evidence="4" id="KW-0677">Repeat</keyword>
<dbReference type="Gene3D" id="3.40.50.300">
    <property type="entry name" value="P-loop containing nucleotide triphosphate hydrolases"/>
    <property type="match status" value="2"/>
</dbReference>
<dbReference type="InterPro" id="IPR026082">
    <property type="entry name" value="ABCA"/>
</dbReference>
<feature type="domain" description="ABC transporter" evidence="13">
    <location>
        <begin position="4574"/>
        <end position="4812"/>
    </location>
</feature>
<dbReference type="Proteomes" id="UP000314987">
    <property type="component" value="Unassembled WGS sequence"/>
</dbReference>
<dbReference type="PROSITE" id="PS00211">
    <property type="entry name" value="ABC_TRANSPORTER_1"/>
    <property type="match status" value="1"/>
</dbReference>
<keyword evidence="6" id="KW-0067">ATP-binding</keyword>
<evidence type="ECO:0000313" key="15">
    <source>
        <dbReference type="Proteomes" id="UP000314987"/>
    </source>
</evidence>
<feature type="transmembrane region" description="Helical" evidence="12">
    <location>
        <begin position="3599"/>
        <end position="3623"/>
    </location>
</feature>
<dbReference type="InterPro" id="IPR056264">
    <property type="entry name" value="R2_ABCA1-4-like"/>
</dbReference>
<evidence type="ECO:0000256" key="6">
    <source>
        <dbReference type="ARBA" id="ARBA00022840"/>
    </source>
</evidence>
<dbReference type="GO" id="GO:0016887">
    <property type="term" value="F:ATP hydrolysis activity"/>
    <property type="evidence" value="ECO:0007669"/>
    <property type="project" value="InterPro"/>
</dbReference>
<dbReference type="STRING" id="29139.ENSVURP00010018844"/>
<dbReference type="OMA" id="PNQFQNI"/>
<evidence type="ECO:0000256" key="3">
    <source>
        <dbReference type="ARBA" id="ARBA00022692"/>
    </source>
</evidence>
<organism evidence="14 15">
    <name type="scientific">Vombatus ursinus</name>
    <name type="common">Common wombat</name>
    <dbReference type="NCBI Taxonomy" id="29139"/>
    <lineage>
        <taxon>Eukaryota</taxon>
        <taxon>Metazoa</taxon>
        <taxon>Chordata</taxon>
        <taxon>Craniata</taxon>
        <taxon>Vertebrata</taxon>
        <taxon>Euteleostomi</taxon>
        <taxon>Mammalia</taxon>
        <taxon>Metatheria</taxon>
        <taxon>Diprotodontia</taxon>
        <taxon>Vombatidae</taxon>
        <taxon>Vombatus</taxon>
    </lineage>
</organism>
<feature type="transmembrane region" description="Helical" evidence="12">
    <location>
        <begin position="4509"/>
        <end position="4531"/>
    </location>
</feature>
<dbReference type="GO" id="GO:0005524">
    <property type="term" value="F:ATP binding"/>
    <property type="evidence" value="ECO:0007669"/>
    <property type="project" value="UniProtKB-KW"/>
</dbReference>
<feature type="transmembrane region" description="Helical" evidence="12">
    <location>
        <begin position="3508"/>
        <end position="3530"/>
    </location>
</feature>
<evidence type="ECO:0000256" key="8">
    <source>
        <dbReference type="ARBA" id="ARBA00022989"/>
    </source>
</evidence>
<evidence type="ECO:0000256" key="9">
    <source>
        <dbReference type="ARBA" id="ARBA00023055"/>
    </source>
</evidence>
<evidence type="ECO:0000259" key="13">
    <source>
        <dbReference type="PROSITE" id="PS50893"/>
    </source>
</evidence>
<dbReference type="InterPro" id="IPR027417">
    <property type="entry name" value="P-loop_NTPase"/>
</dbReference>
<dbReference type="InterPro" id="IPR003439">
    <property type="entry name" value="ABC_transporter-like_ATP-bd"/>
</dbReference>
<keyword evidence="9" id="KW-0445">Lipid transport</keyword>
<feature type="transmembrane region" description="Helical" evidence="12">
    <location>
        <begin position="4355"/>
        <end position="4376"/>
    </location>
</feature>
<dbReference type="GO" id="GO:0030659">
    <property type="term" value="C:cytoplasmic vesicle membrane"/>
    <property type="evidence" value="ECO:0007669"/>
    <property type="project" value="UniProtKB-SubCell"/>
</dbReference>
<reference evidence="14" key="3">
    <citation type="submission" date="2025-09" db="UniProtKB">
        <authorList>
            <consortium name="Ensembl"/>
        </authorList>
    </citation>
    <scope>IDENTIFICATION</scope>
</reference>
<evidence type="ECO:0000313" key="14">
    <source>
        <dbReference type="Ensembl" id="ENSVURP00010018844.1"/>
    </source>
</evidence>
<dbReference type="InterPro" id="IPR017871">
    <property type="entry name" value="ABC_transporter-like_CS"/>
</dbReference>
<dbReference type="GO" id="GO:0005319">
    <property type="term" value="F:lipid transporter activity"/>
    <property type="evidence" value="ECO:0007669"/>
    <property type="project" value="TreeGrafter"/>
</dbReference>
<dbReference type="GO" id="GO:1900244">
    <property type="term" value="P:positive regulation of synaptic vesicle endocytosis"/>
    <property type="evidence" value="ECO:0007669"/>
    <property type="project" value="Ensembl"/>
</dbReference>
<dbReference type="Pfam" id="PF00005">
    <property type="entry name" value="ABC_tran"/>
    <property type="match status" value="2"/>
</dbReference>
<keyword evidence="7" id="KW-1278">Translocase</keyword>
<evidence type="ECO:0000256" key="11">
    <source>
        <dbReference type="ARBA" id="ARBA00023329"/>
    </source>
</evidence>
<evidence type="ECO:0000256" key="10">
    <source>
        <dbReference type="ARBA" id="ARBA00023136"/>
    </source>
</evidence>
<dbReference type="GO" id="GO:0032376">
    <property type="term" value="P:positive regulation of cholesterol transport"/>
    <property type="evidence" value="ECO:0007669"/>
    <property type="project" value="Ensembl"/>
</dbReference>
<feature type="transmembrane region" description="Helical" evidence="12">
    <location>
        <begin position="3464"/>
        <end position="3487"/>
    </location>
</feature>
<name>A0A4X2L2C1_VOMUR</name>
<keyword evidence="3 12" id="KW-0812">Transmembrane</keyword>
<dbReference type="GO" id="GO:0140359">
    <property type="term" value="F:ABC-type transporter activity"/>
    <property type="evidence" value="ECO:0007669"/>
    <property type="project" value="InterPro"/>
</dbReference>